<protein>
    <submittedName>
        <fullName evidence="2">Uncharacterized protein</fullName>
    </submittedName>
</protein>
<dbReference type="RefSeq" id="WP_053551728.1">
    <property type="nucleotide sequence ID" value="NZ_CP010802.1"/>
</dbReference>
<dbReference type="STRING" id="1603606.DSOUD_3010"/>
<dbReference type="KEGG" id="des:DSOUD_3010"/>
<proteinExistence type="predicted"/>
<gene>
    <name evidence="2" type="ORF">DSOUD_3010</name>
</gene>
<feature type="region of interest" description="Disordered" evidence="1">
    <location>
        <begin position="47"/>
        <end position="71"/>
    </location>
</feature>
<reference evidence="2 3" key="1">
    <citation type="submission" date="2015-07" db="EMBL/GenBank/DDBJ databases">
        <title>Isolation and Genomic Characterization of a Novel Halophilic Metal-Reducing Deltaproteobacterium from the Deep Subsurface.</title>
        <authorList>
            <person name="Badalamenti J.P."/>
            <person name="Summers Z.M."/>
            <person name="Gralnick J.A."/>
            <person name="Bond D.R."/>
        </authorList>
    </citation>
    <scope>NUCLEOTIDE SEQUENCE [LARGE SCALE GENOMIC DNA]</scope>
    <source>
        <strain evidence="2 3">WTL</strain>
    </source>
</reference>
<name>A0A0M5ILK0_9BACT</name>
<dbReference type="AlphaFoldDB" id="A0A0M5ILK0"/>
<evidence type="ECO:0000256" key="1">
    <source>
        <dbReference type="SAM" id="MobiDB-lite"/>
    </source>
</evidence>
<organism evidence="2 3">
    <name type="scientific">Desulfuromonas soudanensis</name>
    <dbReference type="NCBI Taxonomy" id="1603606"/>
    <lineage>
        <taxon>Bacteria</taxon>
        <taxon>Pseudomonadati</taxon>
        <taxon>Thermodesulfobacteriota</taxon>
        <taxon>Desulfuromonadia</taxon>
        <taxon>Desulfuromonadales</taxon>
        <taxon>Desulfuromonadaceae</taxon>
        <taxon>Desulfuromonas</taxon>
    </lineage>
</organism>
<evidence type="ECO:0000313" key="2">
    <source>
        <dbReference type="EMBL" id="ALC17736.1"/>
    </source>
</evidence>
<dbReference type="PATRIC" id="fig|1603606.3.peg.3243"/>
<sequence>MSRKPPSAGDFIDARCTRCRVITNHTIVAMVADKIVRVQCNTCNGIHNYHTPKGPSDKKPRPSAAPTSTAVRATRKTLAAAVSADLQEWAALSTHADLSRAIPYDMERSFKVNDLLVHPSFGVGLVKVVSKPNKMEVLFEDGKKLLRCRI</sequence>
<dbReference type="Proteomes" id="UP000057158">
    <property type="component" value="Chromosome"/>
</dbReference>
<dbReference type="EMBL" id="CP010802">
    <property type="protein sequence ID" value="ALC17736.1"/>
    <property type="molecule type" value="Genomic_DNA"/>
</dbReference>
<evidence type="ECO:0000313" key="3">
    <source>
        <dbReference type="Proteomes" id="UP000057158"/>
    </source>
</evidence>
<accession>A0A0M5ILK0</accession>
<dbReference type="OrthoDB" id="129834at2"/>
<keyword evidence="3" id="KW-1185">Reference proteome</keyword>